<name>A0ABN2LH93_9MICO</name>
<organism evidence="1 2">
    <name type="scientific">Nostocoides veronense</name>
    <dbReference type="NCBI Taxonomy" id="330836"/>
    <lineage>
        <taxon>Bacteria</taxon>
        <taxon>Bacillati</taxon>
        <taxon>Actinomycetota</taxon>
        <taxon>Actinomycetes</taxon>
        <taxon>Micrococcales</taxon>
        <taxon>Intrasporangiaceae</taxon>
        <taxon>Nostocoides</taxon>
    </lineage>
</organism>
<evidence type="ECO:0000313" key="2">
    <source>
        <dbReference type="Proteomes" id="UP001499938"/>
    </source>
</evidence>
<proteinExistence type="predicted"/>
<dbReference type="Proteomes" id="UP001499938">
    <property type="component" value="Unassembled WGS sequence"/>
</dbReference>
<dbReference type="RefSeq" id="WP_344082423.1">
    <property type="nucleotide sequence ID" value="NZ_BAAAPO010000018.1"/>
</dbReference>
<protein>
    <recommendedName>
        <fullName evidence="3">Winged helix DNA-binding domain-containing protein</fullName>
    </recommendedName>
</protein>
<gene>
    <name evidence="1" type="ORF">GCM10009811_11480</name>
</gene>
<evidence type="ECO:0000313" key="1">
    <source>
        <dbReference type="EMBL" id="GAA1788129.1"/>
    </source>
</evidence>
<dbReference type="EMBL" id="BAAAPO010000018">
    <property type="protein sequence ID" value="GAA1788129.1"/>
    <property type="molecule type" value="Genomic_DNA"/>
</dbReference>
<keyword evidence="2" id="KW-1185">Reference proteome</keyword>
<sequence>MKQTWPEPLMTVLRRQDGVARQGQLIAGGVSRSEVRWNGGRGWRELLPNVFLVSRETPTLRQRLIALQLWAGPTSALDGLTGARWHGIRAAEPGGILHSVVEPPRAARRTSYARLRRSILHDENVVEAGVLRVSSPARACIDAAFSTPTRQGREALLIEAVQRGITTIDDLAEWMLRLRTRDAHRIIPALDAAASGAWSVPERELLHRLDGHPLLPPAWANPILGEAQSGLHLVSPDIWFDDVAMAVMVHSEAYHRGALWDATVSRDGDLTAVGIVVVGVTPHAIRHKPETVLARIVKTYAAAARRPRPAVVARRRFEATGDEGGLEQRA</sequence>
<comment type="caution">
    <text evidence="1">The sequence shown here is derived from an EMBL/GenBank/DDBJ whole genome shotgun (WGS) entry which is preliminary data.</text>
</comment>
<evidence type="ECO:0008006" key="3">
    <source>
        <dbReference type="Google" id="ProtNLM"/>
    </source>
</evidence>
<reference evidence="1 2" key="1">
    <citation type="journal article" date="2019" name="Int. J. Syst. Evol. Microbiol.">
        <title>The Global Catalogue of Microorganisms (GCM) 10K type strain sequencing project: providing services to taxonomists for standard genome sequencing and annotation.</title>
        <authorList>
            <consortium name="The Broad Institute Genomics Platform"/>
            <consortium name="The Broad Institute Genome Sequencing Center for Infectious Disease"/>
            <person name="Wu L."/>
            <person name="Ma J."/>
        </authorList>
    </citation>
    <scope>NUCLEOTIDE SEQUENCE [LARGE SCALE GENOMIC DNA]</scope>
    <source>
        <strain evidence="1 2">JCM 15592</strain>
    </source>
</reference>
<accession>A0ABN2LH93</accession>